<reference evidence="1 2" key="1">
    <citation type="submission" date="2014-09" db="EMBL/GenBank/DDBJ databases">
        <title>A draft genome sequence for Xanthomonas axonopodis pv. vasculorum NCPPB 900.</title>
        <authorList>
            <person name="Harrison J."/>
            <person name="Studholme D.J."/>
        </authorList>
    </citation>
    <scope>NUCLEOTIDE SEQUENCE [LARGE SCALE GENOMIC DNA]</scope>
    <source>
        <strain evidence="1 2">NCPPB 900</strain>
    </source>
</reference>
<proteinExistence type="predicted"/>
<dbReference type="HOGENOM" id="CLU_136843_0_0_6"/>
<organism evidence="1 2">
    <name type="scientific">Xanthomonas axonopodis pv. vasculorum</name>
    <dbReference type="NCBI Taxonomy" id="325777"/>
    <lineage>
        <taxon>Bacteria</taxon>
        <taxon>Pseudomonadati</taxon>
        <taxon>Pseudomonadota</taxon>
        <taxon>Gammaproteobacteria</taxon>
        <taxon>Lysobacterales</taxon>
        <taxon>Lysobacteraceae</taxon>
        <taxon>Xanthomonas</taxon>
    </lineage>
</organism>
<name>A0A098PTY6_9XANT</name>
<evidence type="ECO:0000313" key="1">
    <source>
        <dbReference type="EMBL" id="KGE50559.1"/>
    </source>
</evidence>
<dbReference type="EMBL" id="JPHD02000124">
    <property type="protein sequence ID" value="KGE50559.1"/>
    <property type="molecule type" value="Genomic_DNA"/>
</dbReference>
<dbReference type="AlphaFoldDB" id="A0A098PTY6"/>
<protein>
    <submittedName>
        <fullName evidence="1">Uncharacterized protein</fullName>
    </submittedName>
</protein>
<dbReference type="Proteomes" id="UP000028012">
    <property type="component" value="Unassembled WGS sequence"/>
</dbReference>
<evidence type="ECO:0000313" key="2">
    <source>
        <dbReference type="Proteomes" id="UP000028012"/>
    </source>
</evidence>
<gene>
    <name evidence="1" type="ORF">GW15_0220155</name>
</gene>
<accession>A0A098PTY6</accession>
<comment type="caution">
    <text evidence="1">The sequence shown here is derived from an EMBL/GenBank/DDBJ whole genome shotgun (WGS) entry which is preliminary data.</text>
</comment>
<sequence>MPFPVCLLAVAACLLLLLQDSFAAGSDRNAPAGGVSSCTADTYSSCPSWMPSQREMRTVLAAYFCDAADRGLVRPRVRRVVRAETSQITCAALGPETNSNIACGGEMYFVGPDGRIDDITFSPTMHRQDDGRYAVYEGEDESGNEVWHVPAPQSASKVCTGQPLR</sequence>